<proteinExistence type="predicted"/>
<protein>
    <recommendedName>
        <fullName evidence="3">Thymidylate synthase</fullName>
    </recommendedName>
</protein>
<organism evidence="1 2">
    <name type="scientific">Methanocaldococcus villosus KIN24-T80</name>
    <dbReference type="NCBI Taxonomy" id="1069083"/>
    <lineage>
        <taxon>Archaea</taxon>
        <taxon>Methanobacteriati</taxon>
        <taxon>Methanobacteriota</taxon>
        <taxon>Methanomada group</taxon>
        <taxon>Methanococci</taxon>
        <taxon>Methanococcales</taxon>
        <taxon>Methanocaldococcaceae</taxon>
        <taxon>Methanocaldococcus</taxon>
    </lineage>
</organism>
<dbReference type="PATRIC" id="fig|1069083.5.peg.1230"/>
<dbReference type="InterPro" id="IPR003745">
    <property type="entry name" value="DUF166"/>
</dbReference>
<evidence type="ECO:0000313" key="2">
    <source>
        <dbReference type="Proteomes" id="UP000053695"/>
    </source>
</evidence>
<dbReference type="AlphaFoldDB" id="N6V056"/>
<dbReference type="OrthoDB" id="146618at2157"/>
<dbReference type="Pfam" id="PF02593">
    <property type="entry name" value="DUF166"/>
    <property type="match status" value="1"/>
</dbReference>
<comment type="caution">
    <text evidence="1">The sequence shown here is derived from an EMBL/GenBank/DDBJ whole genome shotgun (WGS) entry which is preliminary data.</text>
</comment>
<gene>
    <name evidence="1" type="ORF">J422_06321</name>
</gene>
<name>N6V056_9EURY</name>
<evidence type="ECO:0000313" key="1">
    <source>
        <dbReference type="EMBL" id="ENN95683.1"/>
    </source>
</evidence>
<keyword evidence="2" id="KW-1185">Reference proteome</keyword>
<accession>N6V056</accession>
<dbReference type="RefSeq" id="WP_004593500.1">
    <property type="nucleotide sequence ID" value="NZ_APMM01000052.1"/>
</dbReference>
<evidence type="ECO:0008006" key="3">
    <source>
        <dbReference type="Google" id="ProtNLM"/>
    </source>
</evidence>
<dbReference type="EMBL" id="APMM01000052">
    <property type="protein sequence ID" value="ENN95683.1"/>
    <property type="molecule type" value="Genomic_DNA"/>
</dbReference>
<sequence length="208" mass="24411">MKVAILSEGKYGYRAYKNINRIFNCDFLKISYVGDLDNIIIDENLLNSLKHDIYIIYANQDVTYELIRNIKDGFVFVGIWRGDGFKKQVEKFDNVYSPRFLCEIDEEVLKDKLNKYPQLKEFLKYFGKPKVNLYVKDNKIVDIKIFRRSICGSTEAIYEFLNKEPNLKNIGLRVQHFCVAGKPNVFKNFCPKSEIAKILIDNIRVIQI</sequence>
<reference evidence="1 2" key="1">
    <citation type="journal article" date="2013" name="Genome Announc.">
        <title>Draft Genome Sequence of a Highly Flagellated, Fast-Swimming Archaeon, Methanocaldococcus villosus Strain KIN24-T80 (DSM 22612).</title>
        <authorList>
            <person name="Thennarasu S."/>
            <person name="Polireddy D."/>
            <person name="Antony A."/>
            <person name="Yada M.R."/>
            <person name="Algarawi S."/>
            <person name="Sivakumar N."/>
        </authorList>
    </citation>
    <scope>NUCLEOTIDE SEQUENCE [LARGE SCALE GENOMIC DNA]</scope>
    <source>
        <strain evidence="1 2">KIN24-T80</strain>
    </source>
</reference>
<dbReference type="Proteomes" id="UP000053695">
    <property type="component" value="Unassembled WGS sequence"/>
</dbReference>